<name>A0A0N4T597_BRUPA</name>
<dbReference type="EMBL" id="UZAD01000902">
    <property type="protein sequence ID" value="VDN84534.1"/>
    <property type="molecule type" value="Genomic_DNA"/>
</dbReference>
<dbReference type="Gene3D" id="3.40.50.1820">
    <property type="entry name" value="alpha/beta hydrolase"/>
    <property type="match status" value="1"/>
</dbReference>
<gene>
    <name evidence="7" type="ORF">BPAG_LOCUS3348</name>
</gene>
<dbReference type="GO" id="GO:0006508">
    <property type="term" value="P:proteolysis"/>
    <property type="evidence" value="ECO:0007669"/>
    <property type="project" value="UniProtKB-KW"/>
</dbReference>
<comment type="similarity">
    <text evidence="1">Belongs to the peptidase S28 family.</text>
</comment>
<reference evidence="7 8" key="2">
    <citation type="submission" date="2018-11" db="EMBL/GenBank/DDBJ databases">
        <authorList>
            <consortium name="Pathogen Informatics"/>
        </authorList>
    </citation>
    <scope>NUCLEOTIDE SEQUENCE [LARGE SCALE GENOMIC DNA]</scope>
</reference>
<dbReference type="GO" id="GO:0008239">
    <property type="term" value="F:dipeptidyl-peptidase activity"/>
    <property type="evidence" value="ECO:0007669"/>
    <property type="project" value="TreeGrafter"/>
</dbReference>
<dbReference type="Proteomes" id="UP000278627">
    <property type="component" value="Unassembled WGS sequence"/>
</dbReference>
<evidence type="ECO:0000313" key="8">
    <source>
        <dbReference type="Proteomes" id="UP000278627"/>
    </source>
</evidence>
<evidence type="ECO:0000256" key="1">
    <source>
        <dbReference type="ARBA" id="ARBA00011079"/>
    </source>
</evidence>
<reference evidence="9" key="1">
    <citation type="submission" date="2017-02" db="UniProtKB">
        <authorList>
            <consortium name="WormBaseParasite"/>
        </authorList>
    </citation>
    <scope>IDENTIFICATION</scope>
</reference>
<protein>
    <submittedName>
        <fullName evidence="7 9">Uncharacterized protein</fullName>
    </submittedName>
</protein>
<keyword evidence="5" id="KW-0325">Glycoprotein</keyword>
<dbReference type="PANTHER" id="PTHR11010:SF11">
    <property type="entry name" value="THYMUS-SPECIFIC SERINE PROTEASE"/>
    <property type="match status" value="1"/>
</dbReference>
<keyword evidence="2" id="KW-0645">Protease</keyword>
<evidence type="ECO:0000256" key="3">
    <source>
        <dbReference type="ARBA" id="ARBA00022729"/>
    </source>
</evidence>
<dbReference type="GO" id="GO:0070008">
    <property type="term" value="F:serine-type exopeptidase activity"/>
    <property type="evidence" value="ECO:0007669"/>
    <property type="project" value="InterPro"/>
</dbReference>
<accession>A0A0N4T597</accession>
<evidence type="ECO:0000256" key="5">
    <source>
        <dbReference type="ARBA" id="ARBA00023180"/>
    </source>
</evidence>
<dbReference type="WBParaSite" id="BPAG_0000337801-mRNA-1">
    <property type="protein sequence ID" value="BPAG_0000337801-mRNA-1"/>
    <property type="gene ID" value="BPAG_0000337801"/>
</dbReference>
<dbReference type="InterPro" id="IPR029058">
    <property type="entry name" value="AB_hydrolase_fold"/>
</dbReference>
<dbReference type="PANTHER" id="PTHR11010">
    <property type="entry name" value="PROTEASE S28 PRO-X CARBOXYPEPTIDASE-RELATED"/>
    <property type="match status" value="1"/>
</dbReference>
<evidence type="ECO:0000256" key="4">
    <source>
        <dbReference type="ARBA" id="ARBA00022801"/>
    </source>
</evidence>
<evidence type="ECO:0000256" key="2">
    <source>
        <dbReference type="ARBA" id="ARBA00022670"/>
    </source>
</evidence>
<feature type="chain" id="PRO_5043121761" evidence="6">
    <location>
        <begin position="28"/>
        <end position="178"/>
    </location>
</feature>
<keyword evidence="4" id="KW-0378">Hydrolase</keyword>
<keyword evidence="8" id="KW-1185">Reference proteome</keyword>
<sequence>MILNEITKKIFSLLLLLLSCNNTNIFGTKVRKSSLHHLPTIEYDCFDQMGMDNISMSQNYSILLNNSMNKNSTIANNIMQMQSEAFKNIYQEIKTDWILQRIDNFNPDDKREFKQRYMSNLEFYNNSGLAFLNLGGEDRITGSKIGYAMNPLLILAKKYGAACFCLEHRFFGASQPFE</sequence>
<feature type="signal peptide" evidence="6">
    <location>
        <begin position="1"/>
        <end position="27"/>
    </location>
</feature>
<dbReference type="Pfam" id="PF05577">
    <property type="entry name" value="Peptidase_S28"/>
    <property type="match status" value="1"/>
</dbReference>
<proteinExistence type="inferred from homology"/>
<keyword evidence="3 6" id="KW-0732">Signal</keyword>
<evidence type="ECO:0000313" key="7">
    <source>
        <dbReference type="EMBL" id="VDN84534.1"/>
    </source>
</evidence>
<dbReference type="InterPro" id="IPR008758">
    <property type="entry name" value="Peptidase_S28"/>
</dbReference>
<evidence type="ECO:0000256" key="6">
    <source>
        <dbReference type="SAM" id="SignalP"/>
    </source>
</evidence>
<organism evidence="9">
    <name type="scientific">Brugia pahangi</name>
    <name type="common">Filarial nematode worm</name>
    <dbReference type="NCBI Taxonomy" id="6280"/>
    <lineage>
        <taxon>Eukaryota</taxon>
        <taxon>Metazoa</taxon>
        <taxon>Ecdysozoa</taxon>
        <taxon>Nematoda</taxon>
        <taxon>Chromadorea</taxon>
        <taxon>Rhabditida</taxon>
        <taxon>Spirurina</taxon>
        <taxon>Spiruromorpha</taxon>
        <taxon>Filarioidea</taxon>
        <taxon>Onchocercidae</taxon>
        <taxon>Brugia</taxon>
    </lineage>
</organism>
<dbReference type="AlphaFoldDB" id="A0A0N4T597"/>
<evidence type="ECO:0000313" key="9">
    <source>
        <dbReference type="WBParaSite" id="BPAG_0000337801-mRNA-1"/>
    </source>
</evidence>